<evidence type="ECO:0000313" key="1">
    <source>
        <dbReference type="EMBL" id="MBX02590.1"/>
    </source>
</evidence>
<proteinExistence type="predicted"/>
<reference evidence="1" key="1">
    <citation type="submission" date="2018-02" db="EMBL/GenBank/DDBJ databases">
        <title>Rhizophora mucronata_Transcriptome.</title>
        <authorList>
            <person name="Meera S.P."/>
            <person name="Sreeshan A."/>
            <person name="Augustine A."/>
        </authorList>
    </citation>
    <scope>NUCLEOTIDE SEQUENCE</scope>
    <source>
        <tissue evidence="1">Leaf</tissue>
    </source>
</reference>
<protein>
    <submittedName>
        <fullName evidence="1">Uncharacterized protein</fullName>
    </submittedName>
</protein>
<dbReference type="EMBL" id="GGEC01022106">
    <property type="protein sequence ID" value="MBX02590.1"/>
    <property type="molecule type" value="Transcribed_RNA"/>
</dbReference>
<dbReference type="AlphaFoldDB" id="A0A2P2KA01"/>
<sequence length="28" mass="3166">MLSSFTISCRYMHLGLYVCVCAYFGNSV</sequence>
<accession>A0A2P2KA01</accession>
<name>A0A2P2KA01_RHIMU</name>
<organism evidence="1">
    <name type="scientific">Rhizophora mucronata</name>
    <name type="common">Asiatic mangrove</name>
    <dbReference type="NCBI Taxonomy" id="61149"/>
    <lineage>
        <taxon>Eukaryota</taxon>
        <taxon>Viridiplantae</taxon>
        <taxon>Streptophyta</taxon>
        <taxon>Embryophyta</taxon>
        <taxon>Tracheophyta</taxon>
        <taxon>Spermatophyta</taxon>
        <taxon>Magnoliopsida</taxon>
        <taxon>eudicotyledons</taxon>
        <taxon>Gunneridae</taxon>
        <taxon>Pentapetalae</taxon>
        <taxon>rosids</taxon>
        <taxon>fabids</taxon>
        <taxon>Malpighiales</taxon>
        <taxon>Rhizophoraceae</taxon>
        <taxon>Rhizophora</taxon>
    </lineage>
</organism>